<evidence type="ECO:0000313" key="8">
    <source>
        <dbReference type="EMBL" id="KAJ1199213.1"/>
    </source>
</evidence>
<comment type="subcellular location">
    <subcellularLocation>
        <location evidence="2">Chromosome</location>
        <location evidence="2">Centromere</location>
    </subcellularLocation>
    <subcellularLocation>
        <location evidence="1">Nucleus</location>
    </subcellularLocation>
</comment>
<evidence type="ECO:0008006" key="10">
    <source>
        <dbReference type="Google" id="ProtNLM"/>
    </source>
</evidence>
<evidence type="ECO:0000256" key="6">
    <source>
        <dbReference type="ARBA" id="ARBA00023328"/>
    </source>
</evidence>
<dbReference type="PANTHER" id="PTHR48208:SF2">
    <property type="entry name" value="CENTROMERE PROTEIN I"/>
    <property type="match status" value="1"/>
</dbReference>
<dbReference type="Pfam" id="PF07778">
    <property type="entry name" value="CENP-I"/>
    <property type="match status" value="1"/>
</dbReference>
<evidence type="ECO:0000256" key="7">
    <source>
        <dbReference type="SAM" id="MobiDB-lite"/>
    </source>
</evidence>
<dbReference type="GO" id="GO:0034080">
    <property type="term" value="P:CENP-A containing chromatin assembly"/>
    <property type="evidence" value="ECO:0007669"/>
    <property type="project" value="TreeGrafter"/>
</dbReference>
<dbReference type="GO" id="GO:0000939">
    <property type="term" value="C:inner kinetochore"/>
    <property type="evidence" value="ECO:0007669"/>
    <property type="project" value="TreeGrafter"/>
</dbReference>
<feature type="region of interest" description="Disordered" evidence="7">
    <location>
        <begin position="699"/>
        <end position="718"/>
    </location>
</feature>
<keyword evidence="6" id="KW-0137">Centromere</keyword>
<evidence type="ECO:0000256" key="3">
    <source>
        <dbReference type="ARBA" id="ARBA00005470"/>
    </source>
</evidence>
<proteinExistence type="inferred from homology"/>
<dbReference type="Proteomes" id="UP001066276">
    <property type="component" value="Chromosome 2_1"/>
</dbReference>
<evidence type="ECO:0000256" key="1">
    <source>
        <dbReference type="ARBA" id="ARBA00004123"/>
    </source>
</evidence>
<evidence type="ECO:0000256" key="5">
    <source>
        <dbReference type="ARBA" id="ARBA00023242"/>
    </source>
</evidence>
<dbReference type="GO" id="GO:0005634">
    <property type="term" value="C:nucleus"/>
    <property type="evidence" value="ECO:0007669"/>
    <property type="project" value="UniProtKB-SubCell"/>
</dbReference>
<dbReference type="InterPro" id="IPR012485">
    <property type="entry name" value="CENP-I"/>
</dbReference>
<keyword evidence="4" id="KW-0158">Chromosome</keyword>
<dbReference type="GO" id="GO:0000070">
    <property type="term" value="P:mitotic sister chromatid segregation"/>
    <property type="evidence" value="ECO:0007669"/>
    <property type="project" value="TreeGrafter"/>
</dbReference>
<protein>
    <recommendedName>
        <fullName evidence="10">Centromere protein I</fullName>
    </recommendedName>
</protein>
<evidence type="ECO:0000313" key="9">
    <source>
        <dbReference type="Proteomes" id="UP001066276"/>
    </source>
</evidence>
<keyword evidence="9" id="KW-1185">Reference proteome</keyword>
<evidence type="ECO:0000256" key="4">
    <source>
        <dbReference type="ARBA" id="ARBA00022454"/>
    </source>
</evidence>
<dbReference type="EMBL" id="JANPWB010000003">
    <property type="protein sequence ID" value="KAJ1199213.1"/>
    <property type="molecule type" value="Genomic_DNA"/>
</dbReference>
<organism evidence="8 9">
    <name type="scientific">Pleurodeles waltl</name>
    <name type="common">Iberian ribbed newt</name>
    <dbReference type="NCBI Taxonomy" id="8319"/>
    <lineage>
        <taxon>Eukaryota</taxon>
        <taxon>Metazoa</taxon>
        <taxon>Chordata</taxon>
        <taxon>Craniata</taxon>
        <taxon>Vertebrata</taxon>
        <taxon>Euteleostomi</taxon>
        <taxon>Amphibia</taxon>
        <taxon>Batrachia</taxon>
        <taxon>Caudata</taxon>
        <taxon>Salamandroidea</taxon>
        <taxon>Salamandridae</taxon>
        <taxon>Pleurodelinae</taxon>
        <taxon>Pleurodeles</taxon>
    </lineage>
</organism>
<accession>A0AAV7VD31</accession>
<evidence type="ECO:0000256" key="2">
    <source>
        <dbReference type="ARBA" id="ARBA00004584"/>
    </source>
</evidence>
<reference evidence="8" key="1">
    <citation type="journal article" date="2022" name="bioRxiv">
        <title>Sequencing and chromosome-scale assembly of the giantPleurodeles waltlgenome.</title>
        <authorList>
            <person name="Brown T."/>
            <person name="Elewa A."/>
            <person name="Iarovenko S."/>
            <person name="Subramanian E."/>
            <person name="Araus A.J."/>
            <person name="Petzold A."/>
            <person name="Susuki M."/>
            <person name="Suzuki K.-i.T."/>
            <person name="Hayashi T."/>
            <person name="Toyoda A."/>
            <person name="Oliveira C."/>
            <person name="Osipova E."/>
            <person name="Leigh N.D."/>
            <person name="Simon A."/>
            <person name="Yun M.H."/>
        </authorList>
    </citation>
    <scope>NUCLEOTIDE SEQUENCE</scope>
    <source>
        <strain evidence="8">20211129_DDA</strain>
        <tissue evidence="8">Liver</tissue>
    </source>
</reference>
<comment type="caution">
    <text evidence="8">The sequence shown here is derived from an EMBL/GenBank/DDBJ whole genome shotgun (WGS) entry which is preliminary data.</text>
</comment>
<comment type="similarity">
    <text evidence="3">Belongs to the CENP-I/CTF3 family.</text>
</comment>
<keyword evidence="5" id="KW-0539">Nucleus</keyword>
<gene>
    <name evidence="8" type="ORF">NDU88_003051</name>
</gene>
<name>A0AAV7VD31_PLEWA</name>
<dbReference type="PANTHER" id="PTHR48208">
    <property type="entry name" value="CENTROMERE PROTEIN I"/>
    <property type="match status" value="1"/>
</dbReference>
<dbReference type="AlphaFoldDB" id="A0AAV7VD31"/>
<sequence>MSHQHRHESTHQEGSEQDQLEEALIYFENVKERIPLRGNEKLVKHLSNIEKIGLFRGLPPTAFDVLLNVALGGMLADSASTRLLKCLIPATDVPESAVVKAVSLFCTCKSTANTQVLFLRWLITMFDLIQSKEQIHALYGIFFFFLQDDRLSPFICHLLYLLTRRESVKPFRVRKLIDMQSKMGTLPHLQGLLALYKIYCPHLVSISLPNKSKNYFKNADHHWKLHLSSVKRRNFGSPLTDQRLNIGWVPHHPRSRKRKWNSNMSVNICNSEQEVSRKENPTWMLYDQSEVFPVEHLQSFSQLLQNIHKLEFPSQMGSVLRNPMLLHYINCVKDDSALLRLNYWMAQVLHDDCAWYTGKKHNEAEVKAFLDSIANAQQFLQEGFSNCEEFVYKCLPHWNGCYRLQILNLMKWIPLPSFSEIESLLYEPLGQHFFLSSIYFKCSIIESLKEMLQNWLTWHAVYAARTNTSDSPTYDTLSGLVNAVAELIRFVGRISTIALHMEYSTLLLHFILDFYETVCDMFLKFALPLVVLPPAGVFYPALLSMDCVSLNQLCYIMYRYRTNLVAAKGNELNKKDKMCLNISSQTFQEYNQYVSAMVGCLWTSNAFQQDTHPQGIFLPADILERTGVPKYRNSFNIVHHPALMGHALHFLQQGFKQPQTLSLSLIKGKLWNWYLEYLYMQGMQGLKLFIESSVNRISSSSQTPATTKGPLSWHHLQK</sequence>